<evidence type="ECO:0000313" key="2">
    <source>
        <dbReference type="EMBL" id="CAG7895890.1"/>
    </source>
</evidence>
<dbReference type="Proteomes" id="UP000694005">
    <property type="component" value="Chromosome A02"/>
</dbReference>
<proteinExistence type="predicted"/>
<reference evidence="2 3" key="1">
    <citation type="submission" date="2021-07" db="EMBL/GenBank/DDBJ databases">
        <authorList>
            <consortium name="Genoscope - CEA"/>
            <person name="William W."/>
        </authorList>
    </citation>
    <scope>NUCLEOTIDE SEQUENCE [LARGE SCALE GENOMIC DNA]</scope>
</reference>
<dbReference type="EMBL" id="LS974618">
    <property type="protein sequence ID" value="CAG7895890.1"/>
    <property type="molecule type" value="Genomic_DNA"/>
</dbReference>
<dbReference type="AlphaFoldDB" id="A0A8D9HAG2"/>
<dbReference type="Gramene" id="A02p48420.2_BraZ1">
    <property type="protein sequence ID" value="A02p48420.2_BraZ1.CDS"/>
    <property type="gene ID" value="A02g48420.2_BraZ1"/>
</dbReference>
<accession>A0A8D9HAG2</accession>
<evidence type="ECO:0000256" key="1">
    <source>
        <dbReference type="SAM" id="MobiDB-lite"/>
    </source>
</evidence>
<feature type="non-terminal residue" evidence="2">
    <location>
        <position position="1"/>
    </location>
</feature>
<evidence type="ECO:0000313" key="3">
    <source>
        <dbReference type="Proteomes" id="UP000694005"/>
    </source>
</evidence>
<feature type="compositionally biased region" description="Polar residues" evidence="1">
    <location>
        <begin position="83"/>
        <end position="92"/>
    </location>
</feature>
<organism evidence="2 3">
    <name type="scientific">Brassica campestris</name>
    <name type="common">Field mustard</name>
    <dbReference type="NCBI Taxonomy" id="3711"/>
    <lineage>
        <taxon>Eukaryota</taxon>
        <taxon>Viridiplantae</taxon>
        <taxon>Streptophyta</taxon>
        <taxon>Embryophyta</taxon>
        <taxon>Tracheophyta</taxon>
        <taxon>Spermatophyta</taxon>
        <taxon>Magnoliopsida</taxon>
        <taxon>eudicotyledons</taxon>
        <taxon>Gunneridae</taxon>
        <taxon>Pentapetalae</taxon>
        <taxon>rosids</taxon>
        <taxon>malvids</taxon>
        <taxon>Brassicales</taxon>
        <taxon>Brassicaceae</taxon>
        <taxon>Brassiceae</taxon>
        <taxon>Brassica</taxon>
    </lineage>
</organism>
<feature type="region of interest" description="Disordered" evidence="1">
    <location>
        <begin position="80"/>
        <end position="99"/>
    </location>
</feature>
<name>A0A8D9HAG2_BRACM</name>
<sequence>ICVWLSITDTKLDGFKEAVSTAQLSTTTAISISGQPRSSTAGVTNVYKTSKAELKRYQLTRIEEPEEYINPDHMRRLKAIDVSSPSQPQIDQENGLGREQFDPDYLRYLIAIGAFDSFQQQTDQGSGRGRDGRH</sequence>
<protein>
    <submittedName>
        <fullName evidence="2">Uncharacterized protein</fullName>
    </submittedName>
</protein>
<gene>
    <name evidence="2" type="ORF">BRAPAZ1V2_A02P48420.2</name>
</gene>